<dbReference type="EMBL" id="HG793129">
    <property type="protein sequence ID" value="CDK28666.1"/>
    <property type="molecule type" value="Genomic_DNA"/>
</dbReference>
<feature type="compositionally biased region" description="Polar residues" evidence="3">
    <location>
        <begin position="166"/>
        <end position="175"/>
    </location>
</feature>
<evidence type="ECO:0000256" key="1">
    <source>
        <dbReference type="ARBA" id="ARBA00004173"/>
    </source>
</evidence>
<sequence length="202" mass="22704">MFTRTPARLIRSSAASSVRFQSSSSSTLKIKKQVILQDQQKQLKSTKTSKASSKDVAKTRSNESAKGLSERPKKGFSSLPKVPSTLRLSPKNLLLDNLFSGYRPLTSPIKPLSKLNKSPKTYLYLELDSADYLDEQVQKEPEERNHSRYQYSNYSFAKPEIIKSPVTASSTSGQKGSKRFTEREGKRGRKRLATPANDKKRS</sequence>
<evidence type="ECO:0000256" key="2">
    <source>
        <dbReference type="ARBA" id="ARBA00023128"/>
    </source>
</evidence>
<gene>
    <name evidence="4" type="ORF">KUCA_T00004650001</name>
</gene>
<dbReference type="OrthoDB" id="3991203at2759"/>
<keyword evidence="2" id="KW-0496">Mitochondrion</keyword>
<keyword evidence="5" id="KW-1185">Reference proteome</keyword>
<dbReference type="HOGENOM" id="CLU_1354806_0_0_1"/>
<evidence type="ECO:0000313" key="5">
    <source>
        <dbReference type="Proteomes" id="UP000019384"/>
    </source>
</evidence>
<comment type="subcellular location">
    <subcellularLocation>
        <location evidence="1">Mitochondrion</location>
    </subcellularLocation>
</comment>
<dbReference type="Proteomes" id="UP000019384">
    <property type="component" value="Unassembled WGS sequence"/>
</dbReference>
<feature type="compositionally biased region" description="Low complexity" evidence="3">
    <location>
        <begin position="39"/>
        <end position="51"/>
    </location>
</feature>
<feature type="region of interest" description="Disordered" evidence="3">
    <location>
        <begin position="164"/>
        <end position="202"/>
    </location>
</feature>
<dbReference type="InterPro" id="IPR014804">
    <property type="entry name" value="Pet20-like"/>
</dbReference>
<accession>W6MPU2</accession>
<dbReference type="AlphaFoldDB" id="W6MPU2"/>
<dbReference type="GeneID" id="34522044"/>
<reference evidence="4" key="1">
    <citation type="submission" date="2013-12" db="EMBL/GenBank/DDBJ databases">
        <authorList>
            <person name="Genoscope - CEA"/>
        </authorList>
    </citation>
    <scope>NUCLEOTIDE SEQUENCE</scope>
    <source>
        <strain evidence="4">CBS 1993</strain>
    </source>
</reference>
<dbReference type="Pfam" id="PF08692">
    <property type="entry name" value="Pet20"/>
    <property type="match status" value="1"/>
</dbReference>
<proteinExistence type="predicted"/>
<reference evidence="4" key="2">
    <citation type="submission" date="2014-02" db="EMBL/GenBank/DDBJ databases">
        <title>Complete DNA sequence of /Kuraishia capsulata/ illustrates novel genomic features among budding yeasts (/Saccharomycotina/).</title>
        <authorList>
            <person name="Morales L."/>
            <person name="Noel B."/>
            <person name="Porcel B."/>
            <person name="Marcet-Houben M."/>
            <person name="Hullo M-F."/>
            <person name="Sacerdot C."/>
            <person name="Tekaia F."/>
            <person name="Leh-Louis V."/>
            <person name="Despons L."/>
            <person name="Khanna V."/>
            <person name="Aury J-M."/>
            <person name="Barbe V."/>
            <person name="Couloux A."/>
            <person name="Labadie K."/>
            <person name="Pelletier E."/>
            <person name="Souciet J-L."/>
            <person name="Boekhout T."/>
            <person name="Gabaldon T."/>
            <person name="Wincker P."/>
            <person name="Dujon B."/>
        </authorList>
    </citation>
    <scope>NUCLEOTIDE SEQUENCE</scope>
    <source>
        <strain evidence="4">CBS 1993</strain>
    </source>
</reference>
<dbReference type="RefSeq" id="XP_022460656.1">
    <property type="nucleotide sequence ID" value="XM_022601406.1"/>
</dbReference>
<organism evidence="4 5">
    <name type="scientific">Kuraishia capsulata CBS 1993</name>
    <dbReference type="NCBI Taxonomy" id="1382522"/>
    <lineage>
        <taxon>Eukaryota</taxon>
        <taxon>Fungi</taxon>
        <taxon>Dikarya</taxon>
        <taxon>Ascomycota</taxon>
        <taxon>Saccharomycotina</taxon>
        <taxon>Pichiomycetes</taxon>
        <taxon>Pichiales</taxon>
        <taxon>Pichiaceae</taxon>
        <taxon>Kuraishia</taxon>
    </lineage>
</organism>
<evidence type="ECO:0000313" key="4">
    <source>
        <dbReference type="EMBL" id="CDK28666.1"/>
    </source>
</evidence>
<evidence type="ECO:0000256" key="3">
    <source>
        <dbReference type="SAM" id="MobiDB-lite"/>
    </source>
</evidence>
<name>W6MPU2_9ASCO</name>
<protein>
    <submittedName>
        <fullName evidence="4">Uncharacterized protein</fullName>
    </submittedName>
</protein>
<feature type="compositionally biased region" description="Basic and acidic residues" evidence="3">
    <location>
        <begin position="52"/>
        <end position="73"/>
    </location>
</feature>
<feature type="region of interest" description="Disordered" evidence="3">
    <location>
        <begin position="39"/>
        <end position="82"/>
    </location>
</feature>
<dbReference type="GO" id="GO:0005739">
    <property type="term" value="C:mitochondrion"/>
    <property type="evidence" value="ECO:0007669"/>
    <property type="project" value="UniProtKB-SubCell"/>
</dbReference>